<proteinExistence type="predicted"/>
<keyword evidence="3" id="KW-1185">Reference proteome</keyword>
<dbReference type="EMBL" id="VCMV01000003">
    <property type="protein sequence ID" value="KAB0269206.1"/>
    <property type="molecule type" value="Genomic_DNA"/>
</dbReference>
<dbReference type="RefSeq" id="WP_150942264.1">
    <property type="nucleotide sequence ID" value="NZ_VCMV01000003.1"/>
</dbReference>
<comment type="caution">
    <text evidence="2">The sequence shown here is derived from an EMBL/GenBank/DDBJ whole genome shotgun (WGS) entry which is preliminary data.</text>
</comment>
<keyword evidence="1" id="KW-0812">Transmembrane</keyword>
<sequence>MALTPHPDLSSQVPPRTDDAIDDAALERVMREVPSGALALSLLTVGLLLLAWFLMYAFVFLPRGMVG</sequence>
<protein>
    <submittedName>
        <fullName evidence="2">Uncharacterized protein</fullName>
    </submittedName>
</protein>
<evidence type="ECO:0000256" key="1">
    <source>
        <dbReference type="SAM" id="Phobius"/>
    </source>
</evidence>
<name>A0A5N3PHL1_9HYPH</name>
<gene>
    <name evidence="2" type="ORF">FEZ63_03660</name>
</gene>
<organism evidence="2 3">
    <name type="scientific">Microvirga brassicacearum</name>
    <dbReference type="NCBI Taxonomy" id="2580413"/>
    <lineage>
        <taxon>Bacteria</taxon>
        <taxon>Pseudomonadati</taxon>
        <taxon>Pseudomonadota</taxon>
        <taxon>Alphaproteobacteria</taxon>
        <taxon>Hyphomicrobiales</taxon>
        <taxon>Methylobacteriaceae</taxon>
        <taxon>Microvirga</taxon>
    </lineage>
</organism>
<feature type="transmembrane region" description="Helical" evidence="1">
    <location>
        <begin position="37"/>
        <end position="61"/>
    </location>
</feature>
<evidence type="ECO:0000313" key="3">
    <source>
        <dbReference type="Proteomes" id="UP000325684"/>
    </source>
</evidence>
<dbReference type="Proteomes" id="UP000325684">
    <property type="component" value="Unassembled WGS sequence"/>
</dbReference>
<dbReference type="OrthoDB" id="9923467at2"/>
<dbReference type="AlphaFoldDB" id="A0A5N3PHL1"/>
<reference evidence="2 3" key="1">
    <citation type="journal article" date="2019" name="Microorganisms">
        <title>Genome Insights into the Novel Species Microvirga brassicacearum, a Rapeseed Endophyte with Biotechnological Potential.</title>
        <authorList>
            <person name="Jimenez-Gomez A."/>
            <person name="Saati-Santamaria Z."/>
            <person name="Igual J.M."/>
            <person name="Rivas R."/>
            <person name="Mateos P.F."/>
            <person name="Garcia-Fraile P."/>
        </authorList>
    </citation>
    <scope>NUCLEOTIDE SEQUENCE [LARGE SCALE GENOMIC DNA]</scope>
    <source>
        <strain evidence="2 3">CDVBN77</strain>
    </source>
</reference>
<keyword evidence="1" id="KW-1133">Transmembrane helix</keyword>
<accession>A0A5N3PHL1</accession>
<evidence type="ECO:0000313" key="2">
    <source>
        <dbReference type="EMBL" id="KAB0269206.1"/>
    </source>
</evidence>
<keyword evidence="1" id="KW-0472">Membrane</keyword>